<evidence type="ECO:0000313" key="2">
    <source>
        <dbReference type="Proteomes" id="UP000268007"/>
    </source>
</evidence>
<sequence>MPETNSEPNLKTCLECGEHLGPGREDRKFCNDICRTAYNNRRRKEPAPAGKLPQLFDKETDSTRHVYEILLNNRSILYHYNEFFGDQIEVRDLIGRGFNLKFFTSEYLASDGGTYRFCFDYGYYIRGEMAYILERPEETF</sequence>
<reference evidence="1 2" key="1">
    <citation type="submission" date="2018-10" db="EMBL/GenBank/DDBJ databases">
        <title>Genomic Encyclopedia of Archaeal and Bacterial Type Strains, Phase II (KMG-II): from individual species to whole genera.</title>
        <authorList>
            <person name="Goeker M."/>
        </authorList>
    </citation>
    <scope>NUCLEOTIDE SEQUENCE [LARGE SCALE GENOMIC DNA]</scope>
    <source>
        <strain evidence="1 2">DSM 18602</strain>
    </source>
</reference>
<name>A0A495J1G4_9SPHI</name>
<comment type="caution">
    <text evidence="1">The sequence shown here is derived from an EMBL/GenBank/DDBJ whole genome shotgun (WGS) entry which is preliminary data.</text>
</comment>
<dbReference type="AlphaFoldDB" id="A0A495J1G4"/>
<dbReference type="OrthoDB" id="5187906at2"/>
<gene>
    <name evidence="1" type="ORF">BDD43_2313</name>
</gene>
<evidence type="ECO:0008006" key="3">
    <source>
        <dbReference type="Google" id="ProtNLM"/>
    </source>
</evidence>
<keyword evidence="2" id="KW-1185">Reference proteome</keyword>
<dbReference type="RefSeq" id="WP_121197769.1">
    <property type="nucleotide sequence ID" value="NZ_RBKU01000001.1"/>
</dbReference>
<evidence type="ECO:0000313" key="1">
    <source>
        <dbReference type="EMBL" id="RKR82144.1"/>
    </source>
</evidence>
<dbReference type="Proteomes" id="UP000268007">
    <property type="component" value="Unassembled WGS sequence"/>
</dbReference>
<dbReference type="EMBL" id="RBKU01000001">
    <property type="protein sequence ID" value="RKR82144.1"/>
    <property type="molecule type" value="Genomic_DNA"/>
</dbReference>
<protein>
    <recommendedName>
        <fullName evidence="3">DUF2116 family Zn-ribbon domain-containing protein</fullName>
    </recommendedName>
</protein>
<accession>A0A495J1G4</accession>
<organism evidence="1 2">
    <name type="scientific">Mucilaginibacter gracilis</name>
    <dbReference type="NCBI Taxonomy" id="423350"/>
    <lineage>
        <taxon>Bacteria</taxon>
        <taxon>Pseudomonadati</taxon>
        <taxon>Bacteroidota</taxon>
        <taxon>Sphingobacteriia</taxon>
        <taxon>Sphingobacteriales</taxon>
        <taxon>Sphingobacteriaceae</taxon>
        <taxon>Mucilaginibacter</taxon>
    </lineage>
</organism>
<proteinExistence type="predicted"/>